<dbReference type="InterPro" id="IPR001314">
    <property type="entry name" value="Peptidase_S1A"/>
</dbReference>
<dbReference type="AlphaFoldDB" id="A0A482WVH1"/>
<evidence type="ECO:0000256" key="7">
    <source>
        <dbReference type="RuleBase" id="RU363034"/>
    </source>
</evidence>
<dbReference type="SMART" id="SM00020">
    <property type="entry name" value="Tryp_SPc"/>
    <property type="match status" value="1"/>
</dbReference>
<dbReference type="FunCoup" id="A0A482WVH1">
    <property type="interactions" value="7"/>
</dbReference>
<evidence type="ECO:0000313" key="11">
    <source>
        <dbReference type="Proteomes" id="UP000291343"/>
    </source>
</evidence>
<dbReference type="PROSITE" id="PS50240">
    <property type="entry name" value="TRYPSIN_DOM"/>
    <property type="match status" value="1"/>
</dbReference>
<evidence type="ECO:0000256" key="4">
    <source>
        <dbReference type="ARBA" id="ARBA00022801"/>
    </source>
</evidence>
<keyword evidence="3 7" id="KW-0645">Protease</keyword>
<dbReference type="InterPro" id="IPR051333">
    <property type="entry name" value="CLIP_Serine_Protease"/>
</dbReference>
<dbReference type="Proteomes" id="UP000291343">
    <property type="component" value="Unassembled WGS sequence"/>
</dbReference>
<accession>A0A482WVH1</accession>
<protein>
    <recommendedName>
        <fullName evidence="9">Peptidase S1 domain-containing protein</fullName>
    </recommendedName>
</protein>
<keyword evidence="11" id="KW-1185">Reference proteome</keyword>
<dbReference type="PROSITE" id="PS00134">
    <property type="entry name" value="TRYPSIN_HIS"/>
    <property type="match status" value="1"/>
</dbReference>
<dbReference type="GO" id="GO:0004252">
    <property type="term" value="F:serine-type endopeptidase activity"/>
    <property type="evidence" value="ECO:0007669"/>
    <property type="project" value="InterPro"/>
</dbReference>
<dbReference type="InterPro" id="IPR001254">
    <property type="entry name" value="Trypsin_dom"/>
</dbReference>
<dbReference type="PANTHER" id="PTHR24260:SF147">
    <property type="entry name" value="EG:BACR7A4.3 PROTEIN-RELATED"/>
    <property type="match status" value="1"/>
</dbReference>
<dbReference type="GO" id="GO:0005576">
    <property type="term" value="C:extracellular region"/>
    <property type="evidence" value="ECO:0007669"/>
    <property type="project" value="UniProtKB-SubCell"/>
</dbReference>
<name>A0A482WVH1_LAOST</name>
<comment type="caution">
    <text evidence="10">The sequence shown here is derived from an EMBL/GenBank/DDBJ whole genome shotgun (WGS) entry which is preliminary data.</text>
</comment>
<keyword evidence="5 7" id="KW-0720">Serine protease</keyword>
<dbReference type="STRING" id="195883.A0A482WVH1"/>
<evidence type="ECO:0000256" key="3">
    <source>
        <dbReference type="ARBA" id="ARBA00022670"/>
    </source>
</evidence>
<gene>
    <name evidence="10" type="ORF">LSTR_LSTR015321</name>
</gene>
<feature type="chain" id="PRO_5019802791" description="Peptidase S1 domain-containing protein" evidence="8">
    <location>
        <begin position="23"/>
        <end position="326"/>
    </location>
</feature>
<dbReference type="PRINTS" id="PR00722">
    <property type="entry name" value="CHYMOTRYPSIN"/>
</dbReference>
<comment type="subcellular location">
    <subcellularLocation>
        <location evidence="1">Secreted</location>
    </subcellularLocation>
</comment>
<dbReference type="InterPro" id="IPR033116">
    <property type="entry name" value="TRYPSIN_SER"/>
</dbReference>
<dbReference type="SMR" id="A0A482WVH1"/>
<feature type="signal peptide" evidence="8">
    <location>
        <begin position="1"/>
        <end position="22"/>
    </location>
</feature>
<sequence length="326" mass="36371">MHGSKILLMFIIFDIWTTCCYQDTNNQEGGAFNEECRQSSSSRQTFAMPLLPGIFPFRLKTEQCTRSNPLIVGGTTAEPGEFPHMAALGYQSEDGEIEWLCGGSLISSRFIITAAHCVKSRRGAPQWAQIGLVRLQNSTEYNRKVESTWVYPDYDPPAVYNDIALVKLEQTVIPKSNIRPICLSVPEELITPDSKVFATGWGRIGYGLASSQMLLKVPLKMVEDEKCKTYYSADRFLPDGISDRQFCAGPYDHDSQDTCQGDSGGPVQVTSKENQCIQFLVGITSFGKYCGSGTPGVYMKISPFLPWIKSIVWPSKQFTRSIKYLT</sequence>
<dbReference type="PROSITE" id="PS00135">
    <property type="entry name" value="TRYPSIN_SER"/>
    <property type="match status" value="1"/>
</dbReference>
<dbReference type="CDD" id="cd00190">
    <property type="entry name" value="Tryp_SPc"/>
    <property type="match status" value="1"/>
</dbReference>
<dbReference type="PANTHER" id="PTHR24260">
    <property type="match status" value="1"/>
</dbReference>
<proteinExistence type="predicted"/>
<dbReference type="InterPro" id="IPR018114">
    <property type="entry name" value="TRYPSIN_HIS"/>
</dbReference>
<evidence type="ECO:0000256" key="1">
    <source>
        <dbReference type="ARBA" id="ARBA00004613"/>
    </source>
</evidence>
<keyword evidence="2" id="KW-0964">Secreted</keyword>
<dbReference type="SUPFAM" id="SSF50494">
    <property type="entry name" value="Trypsin-like serine proteases"/>
    <property type="match status" value="1"/>
</dbReference>
<evidence type="ECO:0000313" key="10">
    <source>
        <dbReference type="EMBL" id="RZF37131.1"/>
    </source>
</evidence>
<dbReference type="FunFam" id="2.40.10.10:FF:000047">
    <property type="entry name" value="Trypsin eta"/>
    <property type="match status" value="1"/>
</dbReference>
<keyword evidence="8" id="KW-0732">Signal</keyword>
<dbReference type="InterPro" id="IPR043504">
    <property type="entry name" value="Peptidase_S1_PA_chymotrypsin"/>
</dbReference>
<dbReference type="OrthoDB" id="6339452at2759"/>
<evidence type="ECO:0000256" key="5">
    <source>
        <dbReference type="ARBA" id="ARBA00022825"/>
    </source>
</evidence>
<organism evidence="10 11">
    <name type="scientific">Laodelphax striatellus</name>
    <name type="common">Small brown planthopper</name>
    <name type="synonym">Delphax striatella</name>
    <dbReference type="NCBI Taxonomy" id="195883"/>
    <lineage>
        <taxon>Eukaryota</taxon>
        <taxon>Metazoa</taxon>
        <taxon>Ecdysozoa</taxon>
        <taxon>Arthropoda</taxon>
        <taxon>Hexapoda</taxon>
        <taxon>Insecta</taxon>
        <taxon>Pterygota</taxon>
        <taxon>Neoptera</taxon>
        <taxon>Paraneoptera</taxon>
        <taxon>Hemiptera</taxon>
        <taxon>Auchenorrhyncha</taxon>
        <taxon>Fulgoroidea</taxon>
        <taxon>Delphacidae</taxon>
        <taxon>Criomorphinae</taxon>
        <taxon>Laodelphax</taxon>
    </lineage>
</organism>
<evidence type="ECO:0000256" key="6">
    <source>
        <dbReference type="ARBA" id="ARBA00023157"/>
    </source>
</evidence>
<evidence type="ECO:0000256" key="8">
    <source>
        <dbReference type="SAM" id="SignalP"/>
    </source>
</evidence>
<dbReference type="InterPro" id="IPR009003">
    <property type="entry name" value="Peptidase_S1_PA"/>
</dbReference>
<evidence type="ECO:0000256" key="2">
    <source>
        <dbReference type="ARBA" id="ARBA00022525"/>
    </source>
</evidence>
<dbReference type="Gene3D" id="2.40.10.10">
    <property type="entry name" value="Trypsin-like serine proteases"/>
    <property type="match status" value="1"/>
</dbReference>
<feature type="domain" description="Peptidase S1" evidence="9">
    <location>
        <begin position="71"/>
        <end position="313"/>
    </location>
</feature>
<reference evidence="10 11" key="1">
    <citation type="journal article" date="2017" name="Gigascience">
        <title>Genome sequence of the small brown planthopper, Laodelphax striatellus.</title>
        <authorList>
            <person name="Zhu J."/>
            <person name="Jiang F."/>
            <person name="Wang X."/>
            <person name="Yang P."/>
            <person name="Bao Y."/>
            <person name="Zhao W."/>
            <person name="Wang W."/>
            <person name="Lu H."/>
            <person name="Wang Q."/>
            <person name="Cui N."/>
            <person name="Li J."/>
            <person name="Chen X."/>
            <person name="Luo L."/>
            <person name="Yu J."/>
            <person name="Kang L."/>
            <person name="Cui F."/>
        </authorList>
    </citation>
    <scope>NUCLEOTIDE SEQUENCE [LARGE SCALE GENOMIC DNA]</scope>
    <source>
        <strain evidence="10">Lst14</strain>
    </source>
</reference>
<evidence type="ECO:0000259" key="9">
    <source>
        <dbReference type="PROSITE" id="PS50240"/>
    </source>
</evidence>
<dbReference type="Pfam" id="PF00089">
    <property type="entry name" value="Trypsin"/>
    <property type="match status" value="1"/>
</dbReference>
<dbReference type="EMBL" id="QKKF02025284">
    <property type="protein sequence ID" value="RZF37131.1"/>
    <property type="molecule type" value="Genomic_DNA"/>
</dbReference>
<dbReference type="InParanoid" id="A0A482WVH1"/>
<dbReference type="GO" id="GO:0016485">
    <property type="term" value="P:protein processing"/>
    <property type="evidence" value="ECO:0007669"/>
    <property type="project" value="UniProtKB-ARBA"/>
</dbReference>
<keyword evidence="4 7" id="KW-0378">Hydrolase</keyword>
<keyword evidence="6" id="KW-1015">Disulfide bond</keyword>